<evidence type="ECO:0000256" key="5">
    <source>
        <dbReference type="ARBA" id="ARBA00022723"/>
    </source>
</evidence>
<dbReference type="InterPro" id="IPR002495">
    <property type="entry name" value="Glyco_trans_8"/>
</dbReference>
<dbReference type="InterPro" id="IPR029044">
    <property type="entry name" value="Nucleotide-diphossugar_trans"/>
</dbReference>
<evidence type="ECO:0000313" key="8">
    <source>
        <dbReference type="EMBL" id="KAG0558807.1"/>
    </source>
</evidence>
<dbReference type="Pfam" id="PF01501">
    <property type="entry name" value="Glyco_transf_8"/>
    <property type="match status" value="1"/>
</dbReference>
<evidence type="ECO:0000256" key="2">
    <source>
        <dbReference type="ARBA" id="ARBA00006351"/>
    </source>
</evidence>
<gene>
    <name evidence="8" type="ORF">KC19_10G056500</name>
</gene>
<keyword evidence="3" id="KW-0328">Glycosyltransferase</keyword>
<dbReference type="EMBL" id="CM026431">
    <property type="protein sequence ID" value="KAG0558807.1"/>
    <property type="molecule type" value="Genomic_DNA"/>
</dbReference>
<accession>A0A8T0GJV1</accession>
<dbReference type="Proteomes" id="UP000822688">
    <property type="component" value="Chromosome 10"/>
</dbReference>
<dbReference type="InterPro" id="IPR050748">
    <property type="entry name" value="Glycosyltrans_8_dom-fam"/>
</dbReference>
<feature type="compositionally biased region" description="Polar residues" evidence="7">
    <location>
        <begin position="1"/>
        <end position="10"/>
    </location>
</feature>
<dbReference type="AlphaFoldDB" id="A0A8T0GJV1"/>
<dbReference type="PANTHER" id="PTHR13778">
    <property type="entry name" value="GLYCOSYLTRANSFERASE 8 DOMAIN-CONTAINING PROTEIN"/>
    <property type="match status" value="1"/>
</dbReference>
<evidence type="ECO:0000256" key="3">
    <source>
        <dbReference type="ARBA" id="ARBA00022676"/>
    </source>
</evidence>
<name>A0A8T0GJV1_CERPU</name>
<evidence type="ECO:0000256" key="4">
    <source>
        <dbReference type="ARBA" id="ARBA00022679"/>
    </source>
</evidence>
<comment type="pathway">
    <text evidence="1">Glycan metabolism; pectin biosynthesis.</text>
</comment>
<dbReference type="GO" id="GO:0046872">
    <property type="term" value="F:metal ion binding"/>
    <property type="evidence" value="ECO:0007669"/>
    <property type="project" value="UniProtKB-KW"/>
</dbReference>
<dbReference type="EC" id="2.4.1.-" evidence="6"/>
<evidence type="ECO:0000256" key="7">
    <source>
        <dbReference type="SAM" id="MobiDB-lite"/>
    </source>
</evidence>
<evidence type="ECO:0000313" key="9">
    <source>
        <dbReference type="Proteomes" id="UP000822688"/>
    </source>
</evidence>
<keyword evidence="4" id="KW-0808">Transferase</keyword>
<evidence type="ECO:0000256" key="1">
    <source>
        <dbReference type="ARBA" id="ARBA00004877"/>
    </source>
</evidence>
<organism evidence="8 9">
    <name type="scientific">Ceratodon purpureus</name>
    <name type="common">Fire moss</name>
    <name type="synonym">Dicranum purpureum</name>
    <dbReference type="NCBI Taxonomy" id="3225"/>
    <lineage>
        <taxon>Eukaryota</taxon>
        <taxon>Viridiplantae</taxon>
        <taxon>Streptophyta</taxon>
        <taxon>Embryophyta</taxon>
        <taxon>Bryophyta</taxon>
        <taxon>Bryophytina</taxon>
        <taxon>Bryopsida</taxon>
        <taxon>Dicranidae</taxon>
        <taxon>Pseudoditrichales</taxon>
        <taxon>Ditrichaceae</taxon>
        <taxon>Ceratodon</taxon>
    </lineage>
</organism>
<dbReference type="GO" id="GO:0016757">
    <property type="term" value="F:glycosyltransferase activity"/>
    <property type="evidence" value="ECO:0007669"/>
    <property type="project" value="UniProtKB-KW"/>
</dbReference>
<feature type="region of interest" description="Disordered" evidence="7">
    <location>
        <begin position="1"/>
        <end position="38"/>
    </location>
</feature>
<keyword evidence="5" id="KW-0479">Metal-binding</keyword>
<reference evidence="8" key="1">
    <citation type="submission" date="2020-06" db="EMBL/GenBank/DDBJ databases">
        <title>WGS assembly of Ceratodon purpureus strain R40.</title>
        <authorList>
            <person name="Carey S.B."/>
            <person name="Jenkins J."/>
            <person name="Shu S."/>
            <person name="Lovell J.T."/>
            <person name="Sreedasyam A."/>
            <person name="Maumus F."/>
            <person name="Tiley G.P."/>
            <person name="Fernandez-Pozo N."/>
            <person name="Barry K."/>
            <person name="Chen C."/>
            <person name="Wang M."/>
            <person name="Lipzen A."/>
            <person name="Daum C."/>
            <person name="Saski C.A."/>
            <person name="Payton A.C."/>
            <person name="Mcbreen J.C."/>
            <person name="Conrad R.E."/>
            <person name="Kollar L.M."/>
            <person name="Olsson S."/>
            <person name="Huttunen S."/>
            <person name="Landis J.B."/>
            <person name="Wickett N.J."/>
            <person name="Johnson M.G."/>
            <person name="Rensing S.A."/>
            <person name="Grimwood J."/>
            <person name="Schmutz J."/>
            <person name="Mcdaniel S.F."/>
        </authorList>
    </citation>
    <scope>NUCLEOTIDE SEQUENCE</scope>
    <source>
        <strain evidence="8">R40</strain>
    </source>
</reference>
<comment type="similarity">
    <text evidence="2 6">Belongs to the glycosyltransferase 8 family.</text>
</comment>
<dbReference type="PANTHER" id="PTHR13778:SF47">
    <property type="entry name" value="LIPOPOLYSACCHARIDE 1,3-GALACTOSYLTRANSFERASE"/>
    <property type="match status" value="1"/>
</dbReference>
<comment type="caution">
    <text evidence="8">The sequence shown here is derived from an EMBL/GenBank/DDBJ whole genome shotgun (WGS) entry which is preliminary data.</text>
</comment>
<dbReference type="SUPFAM" id="SSF53448">
    <property type="entry name" value="Nucleotide-diphospho-sugar transferases"/>
    <property type="match status" value="1"/>
</dbReference>
<sequence length="471" mass="54466">MPDYQPSSGMATRRVQPRNSDEEANRSRTIRPDLEPAPQPWPGLPYVAVLVMCGFLALQLYPSTHWRHPQDRLKRWVPHGDPQIVQATGKDSFYSTLDEVQVQQAEDLAAQEELSALPKDEDHDEDTLAFLKKAGEQEVHIFVSTDASDFRPLAVLVNSTISNALHPERLHFHLVMPPSHRFRAKHLSAFFRDVKIEIVSENIDLKEMESHISFRNNSKARPELQSVYNFVPFLLPRYFKDIDRFIYLDADVVVKGNIEELLQIDLEDRAAAAVEDCSQKLETYFDFDQLAKIQARPNKPAWVPSVPINSEACVFNRGVLVINTKQWIKEQVTEAILWWMDEFHDADSVLYKYGLSQPPFLLALYGKYKKLETLWNVRGLGRHEFSEHEREFLEKKYNHKPDRKPFISFEADSAKILHFNGKFKPWKRVRPVGASKDVISRCGAKGVECAKLWWEYLSPLADEILKHDDTM</sequence>
<dbReference type="Gene3D" id="3.90.550.10">
    <property type="entry name" value="Spore Coat Polysaccharide Biosynthesis Protein SpsA, Chain A"/>
    <property type="match status" value="1"/>
</dbReference>
<protein>
    <recommendedName>
        <fullName evidence="6">Hexosyltransferase</fullName>
        <ecNumber evidence="6">2.4.1.-</ecNumber>
    </recommendedName>
</protein>
<feature type="compositionally biased region" description="Basic and acidic residues" evidence="7">
    <location>
        <begin position="19"/>
        <end position="34"/>
    </location>
</feature>
<keyword evidence="9" id="KW-1185">Reference proteome</keyword>
<evidence type="ECO:0000256" key="6">
    <source>
        <dbReference type="RuleBase" id="RU362027"/>
    </source>
</evidence>
<dbReference type="GO" id="GO:0005794">
    <property type="term" value="C:Golgi apparatus"/>
    <property type="evidence" value="ECO:0007669"/>
    <property type="project" value="TreeGrafter"/>
</dbReference>
<proteinExistence type="inferred from homology"/>